<evidence type="ECO:0000256" key="5">
    <source>
        <dbReference type="ARBA" id="ARBA00022989"/>
    </source>
</evidence>
<evidence type="ECO:0000256" key="6">
    <source>
        <dbReference type="ARBA" id="ARBA00023136"/>
    </source>
</evidence>
<protein>
    <submittedName>
        <fullName evidence="10">Uncharacterized protein</fullName>
    </submittedName>
</protein>
<dbReference type="PANTHER" id="PTHR43738:SF1">
    <property type="entry name" value="HEMIN TRANSPORT SYSTEM PERMEASE PROTEIN HRTB-RELATED"/>
    <property type="match status" value="1"/>
</dbReference>
<keyword evidence="6 7" id="KW-0472">Membrane</keyword>
<evidence type="ECO:0000256" key="7">
    <source>
        <dbReference type="SAM" id="Phobius"/>
    </source>
</evidence>
<evidence type="ECO:0000313" key="11">
    <source>
        <dbReference type="Proteomes" id="UP000070107"/>
    </source>
</evidence>
<feature type="transmembrane region" description="Helical" evidence="7">
    <location>
        <begin position="265"/>
        <end position="286"/>
    </location>
</feature>
<reference evidence="10 11" key="1">
    <citation type="submission" date="2015-11" db="EMBL/GenBank/DDBJ databases">
        <title>Draft genome sequence of Paramesorhizobium deserti A-3-E, a strain highly resistant to diverse beta-lactam antibiotics.</title>
        <authorList>
            <person name="Lv R."/>
            <person name="Yang X."/>
            <person name="Fang N."/>
            <person name="Guo J."/>
            <person name="Luo X."/>
            <person name="Peng F."/>
            <person name="Yang R."/>
            <person name="Cui Y."/>
            <person name="Fang C."/>
            <person name="Song Y."/>
        </authorList>
    </citation>
    <scope>NUCLEOTIDE SEQUENCE [LARGE SCALE GENOMIC DNA]</scope>
    <source>
        <strain evidence="10 11">A-3-E</strain>
    </source>
</reference>
<keyword evidence="4 7" id="KW-0812">Transmembrane</keyword>
<dbReference type="InterPro" id="IPR025857">
    <property type="entry name" value="MacB_PCD"/>
</dbReference>
<evidence type="ECO:0000256" key="1">
    <source>
        <dbReference type="ARBA" id="ARBA00004651"/>
    </source>
</evidence>
<keyword evidence="11" id="KW-1185">Reference proteome</keyword>
<dbReference type="Proteomes" id="UP000070107">
    <property type="component" value="Unassembled WGS sequence"/>
</dbReference>
<accession>A0A135HY14</accession>
<dbReference type="InterPro" id="IPR003838">
    <property type="entry name" value="ABC3_permease_C"/>
</dbReference>
<evidence type="ECO:0000256" key="3">
    <source>
        <dbReference type="ARBA" id="ARBA00022475"/>
    </source>
</evidence>
<dbReference type="InterPro" id="IPR051125">
    <property type="entry name" value="ABC-4/HrtB_transporter"/>
</dbReference>
<name>A0A135HY14_9HYPH</name>
<dbReference type="AlphaFoldDB" id="A0A135HY14"/>
<dbReference type="Pfam" id="PF02687">
    <property type="entry name" value="FtsX"/>
    <property type="match status" value="1"/>
</dbReference>
<feature type="domain" description="ABC3 transporter permease C-terminal" evidence="8">
    <location>
        <begin position="271"/>
        <end position="382"/>
    </location>
</feature>
<dbReference type="Pfam" id="PF12704">
    <property type="entry name" value="MacB_PCD"/>
    <property type="match status" value="1"/>
</dbReference>
<evidence type="ECO:0000313" key="10">
    <source>
        <dbReference type="EMBL" id="KXF78104.1"/>
    </source>
</evidence>
<feature type="transmembrane region" description="Helical" evidence="7">
    <location>
        <begin position="355"/>
        <end position="377"/>
    </location>
</feature>
<dbReference type="InterPro" id="IPR005891">
    <property type="entry name" value="DevC"/>
</dbReference>
<feature type="transmembrane region" description="Helical" evidence="7">
    <location>
        <begin position="318"/>
        <end position="343"/>
    </location>
</feature>
<gene>
    <name evidence="10" type="ORF">ATN84_23295</name>
</gene>
<organism evidence="10 11">
    <name type="scientific">Paramesorhizobium deserti</name>
    <dbReference type="NCBI Taxonomy" id="1494590"/>
    <lineage>
        <taxon>Bacteria</taxon>
        <taxon>Pseudomonadati</taxon>
        <taxon>Pseudomonadota</taxon>
        <taxon>Alphaproteobacteria</taxon>
        <taxon>Hyphomicrobiales</taxon>
        <taxon>Phyllobacteriaceae</taxon>
        <taxon>Paramesorhizobium</taxon>
    </lineage>
</organism>
<sequence length="386" mass="41057">MTRLLQLVFRRIPIGWLQLTHNRARLFAAVAGIAFANLLVFVQLGVVASMTGTIEMTYAPFRADIIISPLRQQLVNGELVSRRVLYIALADAAVADATPLYIGNADWKQSPSTTKSLIVYGMKPEAVAFAGATVGNQLAMLAPFGHVLIDREIAGIDQLAEAGKSPPFEINGHTVQAVGSFQLGSGFGADGGLFVSDQTFQQLVRQRSTSTPSHVLIQVKPGETPAIVAARLNARLAPEQVQVRTMSQAVADEINYMNTEAPMGIIFGIGVFIGGLVGLVIVYQVLASDVAAHIKEYATFKAMGYPHRFLLGIVLEEALIMAFLGFVPGVILGSGAYQIMAVATGLPLGMTPDRALAVLAGTFVACAVSGMLATFRLRSAEPADLF</sequence>
<dbReference type="GO" id="GO:0005886">
    <property type="term" value="C:plasma membrane"/>
    <property type="evidence" value="ECO:0007669"/>
    <property type="project" value="UniProtKB-SubCell"/>
</dbReference>
<keyword evidence="3" id="KW-1003">Cell membrane</keyword>
<comment type="subcellular location">
    <subcellularLocation>
        <location evidence="1">Cell membrane</location>
        <topology evidence="1">Multi-pass membrane protein</topology>
    </subcellularLocation>
</comment>
<keyword evidence="5 7" id="KW-1133">Transmembrane helix</keyword>
<evidence type="ECO:0000256" key="2">
    <source>
        <dbReference type="ARBA" id="ARBA00022448"/>
    </source>
</evidence>
<feature type="transmembrane region" description="Helical" evidence="7">
    <location>
        <begin position="26"/>
        <end position="48"/>
    </location>
</feature>
<dbReference type="OrthoDB" id="180999at2"/>
<feature type="domain" description="MacB-like periplasmic core" evidence="9">
    <location>
        <begin position="27"/>
        <end position="234"/>
    </location>
</feature>
<evidence type="ECO:0000259" key="8">
    <source>
        <dbReference type="Pfam" id="PF02687"/>
    </source>
</evidence>
<dbReference type="NCBIfam" id="TIGR01185">
    <property type="entry name" value="devC"/>
    <property type="match status" value="1"/>
</dbReference>
<comment type="caution">
    <text evidence="10">The sequence shown here is derived from an EMBL/GenBank/DDBJ whole genome shotgun (WGS) entry which is preliminary data.</text>
</comment>
<keyword evidence="2" id="KW-0813">Transport</keyword>
<dbReference type="PANTHER" id="PTHR43738">
    <property type="entry name" value="ABC TRANSPORTER, MEMBRANE PROTEIN"/>
    <property type="match status" value="1"/>
</dbReference>
<proteinExistence type="predicted"/>
<dbReference type="RefSeq" id="WP_068880944.1">
    <property type="nucleotide sequence ID" value="NZ_LNTU01000002.1"/>
</dbReference>
<dbReference type="PIRSF" id="PIRSF031773">
    <property type="entry name" value="DevC"/>
    <property type="match status" value="1"/>
</dbReference>
<evidence type="ECO:0000256" key="4">
    <source>
        <dbReference type="ARBA" id="ARBA00022692"/>
    </source>
</evidence>
<evidence type="ECO:0000259" key="9">
    <source>
        <dbReference type="Pfam" id="PF12704"/>
    </source>
</evidence>
<dbReference type="STRING" id="1494590.ATN84_23295"/>
<dbReference type="EMBL" id="LNTU01000002">
    <property type="protein sequence ID" value="KXF78104.1"/>
    <property type="molecule type" value="Genomic_DNA"/>
</dbReference>